<evidence type="ECO:0000259" key="6">
    <source>
        <dbReference type="PROSITE" id="PS51294"/>
    </source>
</evidence>
<keyword evidence="4" id="KW-0539">Nucleus</keyword>
<evidence type="ECO:0000259" key="5">
    <source>
        <dbReference type="PROSITE" id="PS50090"/>
    </source>
</evidence>
<dbReference type="SMART" id="SM00717">
    <property type="entry name" value="SANT"/>
    <property type="match status" value="1"/>
</dbReference>
<dbReference type="PROSITE" id="PS51294">
    <property type="entry name" value="HTH_MYB"/>
    <property type="match status" value="1"/>
</dbReference>
<dbReference type="CDD" id="cd00167">
    <property type="entry name" value="SANT"/>
    <property type="match status" value="1"/>
</dbReference>
<dbReference type="PANTHER" id="PTHR10641">
    <property type="entry name" value="MYB FAMILY TRANSCRIPTION FACTOR"/>
    <property type="match status" value="1"/>
</dbReference>
<evidence type="ECO:0000256" key="3">
    <source>
        <dbReference type="ARBA" id="ARBA00023125"/>
    </source>
</evidence>
<evidence type="ECO:0000256" key="4">
    <source>
        <dbReference type="ARBA" id="ARBA00023242"/>
    </source>
</evidence>
<dbReference type="GO" id="GO:0005634">
    <property type="term" value="C:nucleus"/>
    <property type="evidence" value="ECO:0007669"/>
    <property type="project" value="UniProtKB-SubCell"/>
</dbReference>
<comment type="subcellular location">
    <subcellularLocation>
        <location evidence="1">Nucleus</location>
    </subcellularLocation>
</comment>
<evidence type="ECO:0000313" key="8">
    <source>
        <dbReference type="Proteomes" id="UP000886520"/>
    </source>
</evidence>
<dbReference type="Proteomes" id="UP000886520">
    <property type="component" value="Chromosome 5"/>
</dbReference>
<dbReference type="PANTHER" id="PTHR10641:SF1387">
    <property type="entry name" value="OS08G0486300 PROTEIN"/>
    <property type="match status" value="1"/>
</dbReference>
<dbReference type="Pfam" id="PF00249">
    <property type="entry name" value="Myb_DNA-binding"/>
    <property type="match status" value="1"/>
</dbReference>
<reference evidence="7 8" key="1">
    <citation type="submission" date="2021-01" db="EMBL/GenBank/DDBJ databases">
        <title>Adiantum capillus-veneris genome.</title>
        <authorList>
            <person name="Fang Y."/>
            <person name="Liao Q."/>
        </authorList>
    </citation>
    <scope>NUCLEOTIDE SEQUENCE [LARGE SCALE GENOMIC DNA]</scope>
    <source>
        <strain evidence="7">H3</strain>
        <tissue evidence="7">Leaf</tissue>
    </source>
</reference>
<feature type="domain" description="Myb-like" evidence="5">
    <location>
        <begin position="7"/>
        <end position="59"/>
    </location>
</feature>
<feature type="domain" description="HTH myb-type" evidence="6">
    <location>
        <begin position="10"/>
        <end position="63"/>
    </location>
</feature>
<dbReference type="InterPro" id="IPR009057">
    <property type="entry name" value="Homeodomain-like_sf"/>
</dbReference>
<proteinExistence type="predicted"/>
<evidence type="ECO:0000313" key="7">
    <source>
        <dbReference type="EMBL" id="KAI5079864.1"/>
    </source>
</evidence>
<dbReference type="GO" id="GO:0003677">
    <property type="term" value="F:DNA binding"/>
    <property type="evidence" value="ECO:0007669"/>
    <property type="project" value="UniProtKB-KW"/>
</dbReference>
<dbReference type="InterPro" id="IPR015495">
    <property type="entry name" value="Myb_TF_plants"/>
</dbReference>
<dbReference type="EMBL" id="JABFUD020000005">
    <property type="protein sequence ID" value="KAI5079864.1"/>
    <property type="molecule type" value="Genomic_DNA"/>
</dbReference>
<dbReference type="FunFam" id="1.10.10.60:FF:000001">
    <property type="entry name" value="MYB-related transcription factor"/>
    <property type="match status" value="1"/>
</dbReference>
<sequence>MVRCEKQAGLKKGPWTPEEDQKLKSYIETQGHSSWRALPKQAGLARCGKSCRLRWTNYLRPGIKRGNFSVEEENSIIQLHAVLGNRSLHKAAGRAFSSQQGFAKANSAKIVRVELLKALYPAKNAVRKLER</sequence>
<dbReference type="AlphaFoldDB" id="A0A9D4V5D2"/>
<organism evidence="7 8">
    <name type="scientific">Adiantum capillus-veneris</name>
    <name type="common">Maidenhair fern</name>
    <dbReference type="NCBI Taxonomy" id="13818"/>
    <lineage>
        <taxon>Eukaryota</taxon>
        <taxon>Viridiplantae</taxon>
        <taxon>Streptophyta</taxon>
        <taxon>Embryophyta</taxon>
        <taxon>Tracheophyta</taxon>
        <taxon>Polypodiopsida</taxon>
        <taxon>Polypodiidae</taxon>
        <taxon>Polypodiales</taxon>
        <taxon>Pteridineae</taxon>
        <taxon>Pteridaceae</taxon>
        <taxon>Vittarioideae</taxon>
        <taxon>Adiantum</taxon>
    </lineage>
</organism>
<dbReference type="InterPro" id="IPR001005">
    <property type="entry name" value="SANT/Myb"/>
</dbReference>
<comment type="caution">
    <text evidence="7">The sequence shown here is derived from an EMBL/GenBank/DDBJ whole genome shotgun (WGS) entry which is preliminary data.</text>
</comment>
<keyword evidence="8" id="KW-1185">Reference proteome</keyword>
<dbReference type="InterPro" id="IPR017930">
    <property type="entry name" value="Myb_dom"/>
</dbReference>
<gene>
    <name evidence="7" type="ORF">GOP47_0005343</name>
</gene>
<dbReference type="SUPFAM" id="SSF46689">
    <property type="entry name" value="Homeodomain-like"/>
    <property type="match status" value="1"/>
</dbReference>
<dbReference type="OrthoDB" id="2143914at2759"/>
<name>A0A9D4V5D2_ADICA</name>
<dbReference type="PROSITE" id="PS50090">
    <property type="entry name" value="MYB_LIKE"/>
    <property type="match status" value="1"/>
</dbReference>
<evidence type="ECO:0000256" key="1">
    <source>
        <dbReference type="ARBA" id="ARBA00004123"/>
    </source>
</evidence>
<dbReference type="Gene3D" id="1.10.10.60">
    <property type="entry name" value="Homeodomain-like"/>
    <property type="match status" value="1"/>
</dbReference>
<accession>A0A9D4V5D2</accession>
<keyword evidence="2" id="KW-0677">Repeat</keyword>
<evidence type="ECO:0000256" key="2">
    <source>
        <dbReference type="ARBA" id="ARBA00022737"/>
    </source>
</evidence>
<protein>
    <submittedName>
        <fullName evidence="7">Uncharacterized protein</fullName>
    </submittedName>
</protein>
<keyword evidence="3" id="KW-0238">DNA-binding</keyword>